<dbReference type="InterPro" id="IPR000092">
    <property type="entry name" value="Polyprenyl_synt"/>
</dbReference>
<organism evidence="8 9">
    <name type="scientific">Candidatus Doriopsillibacter californiensis</name>
    <dbReference type="NCBI Taxonomy" id="2970740"/>
    <lineage>
        <taxon>Bacteria</taxon>
        <taxon>Pseudomonadati</taxon>
        <taxon>Pseudomonadota</taxon>
        <taxon>Gammaproteobacteria</taxon>
        <taxon>Candidatus Tethybacterales</taxon>
        <taxon>Candidatus Persebacteraceae</taxon>
        <taxon>Candidatus Doriopsillibacter</taxon>
    </lineage>
</organism>
<dbReference type="Proteomes" id="UP001168167">
    <property type="component" value="Unassembled WGS sequence"/>
</dbReference>
<dbReference type="SFLD" id="SFLDS00005">
    <property type="entry name" value="Isoprenoid_Synthase_Type_I"/>
    <property type="match status" value="1"/>
</dbReference>
<proteinExistence type="inferred from homology"/>
<dbReference type="InterPro" id="IPR008949">
    <property type="entry name" value="Isoprenoid_synthase_dom_sf"/>
</dbReference>
<evidence type="ECO:0000256" key="3">
    <source>
        <dbReference type="ARBA" id="ARBA00022679"/>
    </source>
</evidence>
<dbReference type="PROSITE" id="PS00723">
    <property type="entry name" value="POLYPRENYL_SYNTHASE_1"/>
    <property type="match status" value="1"/>
</dbReference>
<keyword evidence="5" id="KW-0460">Magnesium</keyword>
<gene>
    <name evidence="8" type="ORF">NQX30_02480</name>
</gene>
<keyword evidence="6" id="KW-0414">Isoprene biosynthesis</keyword>
<comment type="similarity">
    <text evidence="2 7">Belongs to the FPP/GGPP synthase family.</text>
</comment>
<evidence type="ECO:0000256" key="6">
    <source>
        <dbReference type="ARBA" id="ARBA00023229"/>
    </source>
</evidence>
<keyword evidence="9" id="KW-1185">Reference proteome</keyword>
<dbReference type="PANTHER" id="PTHR43281:SF1">
    <property type="entry name" value="FARNESYL DIPHOSPHATE SYNTHASE"/>
    <property type="match status" value="1"/>
</dbReference>
<name>A0ABT7QKP4_9GAMM</name>
<evidence type="ECO:0000256" key="5">
    <source>
        <dbReference type="ARBA" id="ARBA00022842"/>
    </source>
</evidence>
<dbReference type="InterPro" id="IPR033749">
    <property type="entry name" value="Polyprenyl_synt_CS"/>
</dbReference>
<sequence>MLTADYRFWFAEINGRVERRLEEIMQQPAPELLQTAMRDAVLAGGKRLRPAMVMAVADVDGAPADSLALALEAGCALECLHCYSLVHDDLPCMDNADTRRGRPSSHRAYGEAMALLAGDCLQTLAFSIVAQSGLPVAAVALLAAAAGSKGMGGGQALDLQAVAADEVALRCMHEMKTGALFYCALQLGLLCRREQDARLEAFASPFGLLYQIANDIKDAAVDAAGGKQTYVTVLGESAAQQRAADSHEAAHRALEGKYPLLAVIADDVYAGARV</sequence>
<dbReference type="EMBL" id="JANQAO010000001">
    <property type="protein sequence ID" value="MDM5147241.1"/>
    <property type="molecule type" value="Genomic_DNA"/>
</dbReference>
<evidence type="ECO:0000256" key="7">
    <source>
        <dbReference type="RuleBase" id="RU004466"/>
    </source>
</evidence>
<evidence type="ECO:0000256" key="2">
    <source>
        <dbReference type="ARBA" id="ARBA00006706"/>
    </source>
</evidence>
<evidence type="ECO:0000256" key="4">
    <source>
        <dbReference type="ARBA" id="ARBA00022723"/>
    </source>
</evidence>
<evidence type="ECO:0000313" key="9">
    <source>
        <dbReference type="Proteomes" id="UP001168167"/>
    </source>
</evidence>
<dbReference type="Pfam" id="PF00348">
    <property type="entry name" value="polyprenyl_synt"/>
    <property type="match status" value="1"/>
</dbReference>
<reference evidence="8" key="2">
    <citation type="journal article" date="2023" name="Microbiome">
        <title>Synthase-selected sorting approach identifies a beta-lactone synthase in a nudibranch symbiotic bacterium.</title>
        <authorList>
            <person name="Dzunkova M."/>
            <person name="La Clair J.J."/>
            <person name="Tyml T."/>
            <person name="Doud D."/>
            <person name="Schulz F."/>
            <person name="Piquer-Esteban S."/>
            <person name="Porcel Sanchis D."/>
            <person name="Osborn A."/>
            <person name="Robinson D."/>
            <person name="Louie K.B."/>
            <person name="Bowen B.P."/>
            <person name="Bowers R.M."/>
            <person name="Lee J."/>
            <person name="Arnau V."/>
            <person name="Diaz-Villanueva W."/>
            <person name="Stepanauskas R."/>
            <person name="Gosliner T."/>
            <person name="Date S.V."/>
            <person name="Northen T.R."/>
            <person name="Cheng J.F."/>
            <person name="Burkart M.D."/>
            <person name="Woyke T."/>
        </authorList>
    </citation>
    <scope>NUCLEOTIDE SEQUENCE</scope>
    <source>
        <strain evidence="8">Df01</strain>
    </source>
</reference>
<comment type="caution">
    <text evidence="8">The sequence shown here is derived from an EMBL/GenBank/DDBJ whole genome shotgun (WGS) entry which is preliminary data.</text>
</comment>
<comment type="cofactor">
    <cofactor evidence="1">
        <name>Mg(2+)</name>
        <dbReference type="ChEBI" id="CHEBI:18420"/>
    </cofactor>
</comment>
<keyword evidence="4" id="KW-0479">Metal-binding</keyword>
<keyword evidence="3 7" id="KW-0808">Transferase</keyword>
<evidence type="ECO:0000313" key="8">
    <source>
        <dbReference type="EMBL" id="MDM5147241.1"/>
    </source>
</evidence>
<dbReference type="SFLD" id="SFLDG01017">
    <property type="entry name" value="Polyprenyl_Transferase_Like"/>
    <property type="match status" value="1"/>
</dbReference>
<reference evidence="8" key="1">
    <citation type="submission" date="2022-08" db="EMBL/GenBank/DDBJ databases">
        <authorList>
            <person name="Dzunkova M."/>
            <person name="La Clair J."/>
            <person name="Tyml T."/>
            <person name="Doud D."/>
            <person name="Schulz F."/>
            <person name="Piquer S."/>
            <person name="Porcel Sanchis D."/>
            <person name="Osborn A."/>
            <person name="Robinson D."/>
            <person name="Louie K.B."/>
            <person name="Bowen B.P."/>
            <person name="Bowers R."/>
            <person name="Lee J."/>
            <person name="Arnau Llombart V."/>
            <person name="Diaz Villanueva W."/>
            <person name="Gosliner T."/>
            <person name="Northen T."/>
            <person name="Cheng J.-F."/>
            <person name="Burkart M.D."/>
            <person name="Woyke T."/>
        </authorList>
    </citation>
    <scope>NUCLEOTIDE SEQUENCE</scope>
    <source>
        <strain evidence="8">Df01</strain>
    </source>
</reference>
<dbReference type="SUPFAM" id="SSF48576">
    <property type="entry name" value="Terpenoid synthases"/>
    <property type="match status" value="1"/>
</dbReference>
<protein>
    <submittedName>
        <fullName evidence="8">Polyprenyl synthetase family protein</fullName>
    </submittedName>
</protein>
<evidence type="ECO:0000256" key="1">
    <source>
        <dbReference type="ARBA" id="ARBA00001946"/>
    </source>
</evidence>
<dbReference type="PANTHER" id="PTHR43281">
    <property type="entry name" value="FARNESYL DIPHOSPHATE SYNTHASE"/>
    <property type="match status" value="1"/>
</dbReference>
<accession>A0ABT7QKP4</accession>
<dbReference type="Gene3D" id="1.10.600.10">
    <property type="entry name" value="Farnesyl Diphosphate Synthase"/>
    <property type="match status" value="1"/>
</dbReference>